<evidence type="ECO:0000256" key="1">
    <source>
        <dbReference type="SAM" id="Phobius"/>
    </source>
</evidence>
<keyword evidence="1" id="KW-0812">Transmembrane</keyword>
<accession>C6C9Q7</accession>
<evidence type="ECO:0000313" key="2">
    <source>
        <dbReference type="EMBL" id="ACS86329.1"/>
    </source>
</evidence>
<gene>
    <name evidence="2" type="ordered locus">Dd703_2552</name>
</gene>
<keyword evidence="1" id="KW-0472">Membrane</keyword>
<feature type="transmembrane region" description="Helical" evidence="1">
    <location>
        <begin position="35"/>
        <end position="53"/>
    </location>
</feature>
<protein>
    <submittedName>
        <fullName evidence="2">Uncharacterized protein</fullName>
    </submittedName>
</protein>
<organism evidence="2 3">
    <name type="scientific">Musicola paradisiaca (strain Ech703)</name>
    <name type="common">Dickeya paradisiaca</name>
    <name type="synonym">Dickeya dadantii</name>
    <dbReference type="NCBI Taxonomy" id="579405"/>
    <lineage>
        <taxon>Bacteria</taxon>
        <taxon>Pseudomonadati</taxon>
        <taxon>Pseudomonadota</taxon>
        <taxon>Gammaproteobacteria</taxon>
        <taxon>Enterobacterales</taxon>
        <taxon>Pectobacteriaceae</taxon>
        <taxon>Musicola</taxon>
    </lineage>
</organism>
<proteinExistence type="predicted"/>
<evidence type="ECO:0000313" key="3">
    <source>
        <dbReference type="Proteomes" id="UP000002734"/>
    </source>
</evidence>
<dbReference type="AlphaFoldDB" id="C6C9Q7"/>
<dbReference type="EMBL" id="CP001654">
    <property type="protein sequence ID" value="ACS86329.1"/>
    <property type="molecule type" value="Genomic_DNA"/>
</dbReference>
<dbReference type="KEGG" id="dda:Dd703_2552"/>
<name>C6C9Q7_MUSP7</name>
<dbReference type="Proteomes" id="UP000002734">
    <property type="component" value="Chromosome"/>
</dbReference>
<sequence>MKVGGLLFLSAECIFLANRNIKCMRNACKSGNNRMQIFFLLILYKISAIIILYL</sequence>
<keyword evidence="3" id="KW-1185">Reference proteome</keyword>
<dbReference type="HOGENOM" id="CLU_3042833_0_0_6"/>
<reference evidence="2" key="1">
    <citation type="submission" date="2009-06" db="EMBL/GenBank/DDBJ databases">
        <title>Complete sequence of Dickeya dadantii Ech703.</title>
        <authorList>
            <consortium name="US DOE Joint Genome Institute"/>
            <person name="Lucas S."/>
            <person name="Copeland A."/>
            <person name="Lapidus A."/>
            <person name="Glavina del Rio T."/>
            <person name="Dalin E."/>
            <person name="Tice H."/>
            <person name="Bruce D."/>
            <person name="Goodwin L."/>
            <person name="Pitluck S."/>
            <person name="Chertkov O."/>
            <person name="Brettin T."/>
            <person name="Detter J.C."/>
            <person name="Han C."/>
            <person name="Larimer F."/>
            <person name="Land M."/>
            <person name="Hauser L."/>
            <person name="Kyrpides N."/>
            <person name="Mikhailova N."/>
            <person name="Balakrishnan V."/>
            <person name="Glasner J."/>
            <person name="Perna N.T."/>
        </authorList>
    </citation>
    <scope>NUCLEOTIDE SEQUENCE [LARGE SCALE GENOMIC DNA]</scope>
    <source>
        <strain evidence="2">Ech703</strain>
    </source>
</reference>
<keyword evidence="1" id="KW-1133">Transmembrane helix</keyword>